<name>A0A8C7JZ62_ONCKI</name>
<dbReference type="Ensembl" id="ENSOKIT00005099208.1">
    <property type="protein sequence ID" value="ENSOKIP00005092866.1"/>
    <property type="gene ID" value="ENSOKIG00005040220.1"/>
</dbReference>
<dbReference type="Pfam" id="PF00400">
    <property type="entry name" value="WD40"/>
    <property type="match status" value="2"/>
</dbReference>
<keyword evidence="12" id="KW-1185">Reference proteome</keyword>
<evidence type="ECO:0000313" key="12">
    <source>
        <dbReference type="Proteomes" id="UP000694557"/>
    </source>
</evidence>
<dbReference type="GeneTree" id="ENSGT00940000161555"/>
<organism evidence="11 12">
    <name type="scientific">Oncorhynchus kisutch</name>
    <name type="common">Coho salmon</name>
    <name type="synonym">Salmo kisutch</name>
    <dbReference type="NCBI Taxonomy" id="8019"/>
    <lineage>
        <taxon>Eukaryota</taxon>
        <taxon>Metazoa</taxon>
        <taxon>Chordata</taxon>
        <taxon>Craniata</taxon>
        <taxon>Vertebrata</taxon>
        <taxon>Euteleostomi</taxon>
        <taxon>Actinopterygii</taxon>
        <taxon>Neopterygii</taxon>
        <taxon>Teleostei</taxon>
        <taxon>Protacanthopterygii</taxon>
        <taxon>Salmoniformes</taxon>
        <taxon>Salmonidae</taxon>
        <taxon>Salmoninae</taxon>
        <taxon>Oncorhynchus</taxon>
    </lineage>
</organism>
<proteinExistence type="predicted"/>
<dbReference type="AlphaFoldDB" id="A0A8C7JZ62"/>
<evidence type="ECO:0000256" key="1">
    <source>
        <dbReference type="ARBA" id="ARBA00004430"/>
    </source>
</evidence>
<dbReference type="FunFam" id="2.130.10.10:FF:000547">
    <property type="entry name" value="Cilia- and flagella-associated protein 44"/>
    <property type="match status" value="1"/>
</dbReference>
<keyword evidence="6" id="KW-0206">Cytoskeleton</keyword>
<dbReference type="SMART" id="SM00320">
    <property type="entry name" value="WD40"/>
    <property type="match status" value="3"/>
</dbReference>
<feature type="compositionally biased region" description="Acidic residues" evidence="10">
    <location>
        <begin position="365"/>
        <end position="381"/>
    </location>
</feature>
<evidence type="ECO:0000256" key="4">
    <source>
        <dbReference type="ARBA" id="ARBA00022737"/>
    </source>
</evidence>
<dbReference type="InterPro" id="IPR036322">
    <property type="entry name" value="WD40_repeat_dom_sf"/>
</dbReference>
<accession>A0A8C7JZ62</accession>
<keyword evidence="5 9" id="KW-0175">Coiled coil</keyword>
<dbReference type="Proteomes" id="UP000694557">
    <property type="component" value="Unassembled WGS sequence"/>
</dbReference>
<feature type="repeat" description="WD" evidence="8">
    <location>
        <begin position="227"/>
        <end position="260"/>
    </location>
</feature>
<dbReference type="PANTHER" id="PTHR14885:SF3">
    <property type="entry name" value="CILIA- AND FLAGELLA-ASSOCIATED PROTEIN 44"/>
    <property type="match status" value="1"/>
</dbReference>
<keyword evidence="7" id="KW-0966">Cell projection</keyword>
<dbReference type="Gene3D" id="2.130.10.10">
    <property type="entry name" value="YVTN repeat-like/Quinoprotein amine dehydrogenase"/>
    <property type="match status" value="1"/>
</dbReference>
<dbReference type="SUPFAM" id="SSF50978">
    <property type="entry name" value="WD40 repeat-like"/>
    <property type="match status" value="1"/>
</dbReference>
<dbReference type="GO" id="GO:0005930">
    <property type="term" value="C:axoneme"/>
    <property type="evidence" value="ECO:0007669"/>
    <property type="project" value="UniProtKB-SubCell"/>
</dbReference>
<evidence type="ECO:0000256" key="8">
    <source>
        <dbReference type="PROSITE-ProRule" id="PRU00221"/>
    </source>
</evidence>
<evidence type="ECO:0000256" key="7">
    <source>
        <dbReference type="ARBA" id="ARBA00023273"/>
    </source>
</evidence>
<evidence type="ECO:0000256" key="10">
    <source>
        <dbReference type="SAM" id="MobiDB-lite"/>
    </source>
</evidence>
<dbReference type="InterPro" id="IPR001680">
    <property type="entry name" value="WD40_rpt"/>
</dbReference>
<evidence type="ECO:0000256" key="5">
    <source>
        <dbReference type="ARBA" id="ARBA00023054"/>
    </source>
</evidence>
<evidence type="ECO:0000313" key="11">
    <source>
        <dbReference type="Ensembl" id="ENSOKIP00005092866.1"/>
    </source>
</evidence>
<keyword evidence="2" id="KW-0963">Cytoplasm</keyword>
<feature type="region of interest" description="Disordered" evidence="10">
    <location>
        <begin position="343"/>
        <end position="386"/>
    </location>
</feature>
<evidence type="ECO:0000256" key="9">
    <source>
        <dbReference type="SAM" id="Coils"/>
    </source>
</evidence>
<dbReference type="InterPro" id="IPR015943">
    <property type="entry name" value="WD40/YVTN_repeat-like_dom_sf"/>
</dbReference>
<feature type="coiled-coil region" evidence="9">
    <location>
        <begin position="432"/>
        <end position="468"/>
    </location>
</feature>
<sequence length="511" mass="57256">MLLWDGGLIKVEICRKGGRTCHAGTIQQFALDEGELMTIGSDGAIRGWDFESIDTADCNDDSGLFEIEPMNEMVIGRNVSLSSMVKSCLPDSFIWFAQDSNGGIWKLDLSFSNITQDPECLFSFHAGVIQGMDVSSTSHLMATTTLDRSVRIFDFLAKKELTTSRYKQGGTTLTWAPRLVNPSGGLVVVGFEDGVVRLLELYNPQSLRVVAGRSRYGDAELRLKQAFKPHNAAVTAIAYERNGEILATGSMDCTVFFFTVGDRYDPIGFVTVPGPVQGLEWSPQSHGKNTLLVLCRSGHVVEVQSPDPEAQNHGTTYHISGLPTRNFTFSSIKSHIKEIARRQALKEKKQKEREAQLKKAKEEGLEPTEEELQEVEEEEELPPLYTPDPPSPLCCGFYSLPGAFWLSMVGVEMEGVAQDIEDPLAYSIETAKQKLEMDRMRREAEMRKVERRKMLAELQNQFKQLLEKNQGLPEHVRLHRTVHTHKPIHPCTLNPPLRPEVFSIITNQKAF</sequence>
<reference evidence="11" key="1">
    <citation type="submission" date="2025-08" db="UniProtKB">
        <authorList>
            <consortium name="Ensembl"/>
        </authorList>
    </citation>
    <scope>IDENTIFICATION</scope>
</reference>
<protein>
    <submittedName>
        <fullName evidence="11">Uncharacterized protein</fullName>
    </submittedName>
</protein>
<comment type="subcellular location">
    <subcellularLocation>
        <location evidence="1">Cytoplasm</location>
        <location evidence="1">Cytoskeleton</location>
        <location evidence="1">Cilium axoneme</location>
    </subcellularLocation>
</comment>
<gene>
    <name evidence="11" type="primary">cfap44</name>
</gene>
<dbReference type="PROSITE" id="PS50082">
    <property type="entry name" value="WD_REPEATS_2"/>
    <property type="match status" value="1"/>
</dbReference>
<keyword evidence="3 8" id="KW-0853">WD repeat</keyword>
<evidence type="ECO:0000256" key="2">
    <source>
        <dbReference type="ARBA" id="ARBA00022490"/>
    </source>
</evidence>
<dbReference type="GO" id="GO:0003341">
    <property type="term" value="P:cilium movement"/>
    <property type="evidence" value="ECO:0007669"/>
    <property type="project" value="UniProtKB-ARBA"/>
</dbReference>
<keyword evidence="4" id="KW-0677">Repeat</keyword>
<reference evidence="11" key="2">
    <citation type="submission" date="2025-09" db="UniProtKB">
        <authorList>
            <consortium name="Ensembl"/>
        </authorList>
    </citation>
    <scope>IDENTIFICATION</scope>
</reference>
<evidence type="ECO:0000256" key="3">
    <source>
        <dbReference type="ARBA" id="ARBA00022574"/>
    </source>
</evidence>
<evidence type="ECO:0000256" key="6">
    <source>
        <dbReference type="ARBA" id="ARBA00023212"/>
    </source>
</evidence>
<dbReference type="PANTHER" id="PTHR14885">
    <property type="entry name" value="CILIA- AND FLAGELLA-ASSOCIATED PROTEIN 43-RELATED"/>
    <property type="match status" value="1"/>
</dbReference>
<feature type="compositionally biased region" description="Basic and acidic residues" evidence="10">
    <location>
        <begin position="343"/>
        <end position="364"/>
    </location>
</feature>